<gene>
    <name evidence="1" type="primary">ORF205922</name>
</gene>
<proteinExistence type="predicted"/>
<feature type="non-terminal residue" evidence="1">
    <location>
        <position position="60"/>
    </location>
</feature>
<organism evidence="1">
    <name type="scientific">Arion vulgaris</name>
    <dbReference type="NCBI Taxonomy" id="1028688"/>
    <lineage>
        <taxon>Eukaryota</taxon>
        <taxon>Metazoa</taxon>
        <taxon>Spiralia</taxon>
        <taxon>Lophotrochozoa</taxon>
        <taxon>Mollusca</taxon>
        <taxon>Gastropoda</taxon>
        <taxon>Heterobranchia</taxon>
        <taxon>Euthyneura</taxon>
        <taxon>Panpulmonata</taxon>
        <taxon>Eupulmonata</taxon>
        <taxon>Stylommatophora</taxon>
        <taxon>Helicina</taxon>
        <taxon>Arionoidea</taxon>
        <taxon>Arionidae</taxon>
        <taxon>Arion</taxon>
    </lineage>
</organism>
<name>A0A0B7BSR7_9EUPU</name>
<accession>A0A0B7BSR7</accession>
<evidence type="ECO:0000313" key="1">
    <source>
        <dbReference type="EMBL" id="CEK95215.1"/>
    </source>
</evidence>
<dbReference type="AlphaFoldDB" id="A0A0B7BSR7"/>
<dbReference type="EMBL" id="HACG01048350">
    <property type="protein sequence ID" value="CEK95215.1"/>
    <property type="molecule type" value="Transcribed_RNA"/>
</dbReference>
<sequence>MEHLKRSNNDNTTCKYLTKNISEYDVYKIQESHGSTINRMTFIFLLGHMGVVNGNERADR</sequence>
<reference evidence="1" key="1">
    <citation type="submission" date="2014-12" db="EMBL/GenBank/DDBJ databases">
        <title>Insight into the proteome of Arion vulgaris.</title>
        <authorList>
            <person name="Aradska J."/>
            <person name="Bulat T."/>
            <person name="Smidak R."/>
            <person name="Sarate P."/>
            <person name="Gangsoo J."/>
            <person name="Sialana F."/>
            <person name="Bilban M."/>
            <person name="Lubec G."/>
        </authorList>
    </citation>
    <scope>NUCLEOTIDE SEQUENCE</scope>
    <source>
        <tissue evidence="1">Skin</tissue>
    </source>
</reference>
<protein>
    <submittedName>
        <fullName evidence="1">Uncharacterized protein</fullName>
    </submittedName>
</protein>